<gene>
    <name evidence="1" type="ORF">L195_g064674</name>
</gene>
<name>A0A2K3KUK4_TRIPR</name>
<reference evidence="1 2" key="2">
    <citation type="journal article" date="2017" name="Front. Plant Sci.">
        <title>Gene Classification and Mining of Molecular Markers Useful in Red Clover (Trifolium pratense) Breeding.</title>
        <authorList>
            <person name="Istvanek J."/>
            <person name="Dluhosova J."/>
            <person name="Dluhos P."/>
            <person name="Patkova L."/>
            <person name="Nedelnik J."/>
            <person name="Repkova J."/>
        </authorList>
    </citation>
    <scope>NUCLEOTIDE SEQUENCE [LARGE SCALE GENOMIC DNA]</scope>
    <source>
        <strain evidence="2">cv. Tatra</strain>
        <tissue evidence="1">Young leaves</tissue>
    </source>
</reference>
<dbReference type="Proteomes" id="UP000236291">
    <property type="component" value="Unassembled WGS sequence"/>
</dbReference>
<protein>
    <submittedName>
        <fullName evidence="1">Uncharacterized protein</fullName>
    </submittedName>
</protein>
<evidence type="ECO:0000313" key="2">
    <source>
        <dbReference type="Proteomes" id="UP000236291"/>
    </source>
</evidence>
<dbReference type="AlphaFoldDB" id="A0A2K3KUK4"/>
<reference evidence="1 2" key="1">
    <citation type="journal article" date="2014" name="Am. J. Bot.">
        <title>Genome assembly and annotation for red clover (Trifolium pratense; Fabaceae).</title>
        <authorList>
            <person name="Istvanek J."/>
            <person name="Jaros M."/>
            <person name="Krenek A."/>
            <person name="Repkova J."/>
        </authorList>
    </citation>
    <scope>NUCLEOTIDE SEQUENCE [LARGE SCALE GENOMIC DNA]</scope>
    <source>
        <strain evidence="2">cv. Tatra</strain>
        <tissue evidence="1">Young leaves</tissue>
    </source>
</reference>
<evidence type="ECO:0000313" key="1">
    <source>
        <dbReference type="EMBL" id="PNX69971.1"/>
    </source>
</evidence>
<sequence length="20" mass="2220">RPCRVGCDGEVVKGQDLYPQ</sequence>
<feature type="non-terminal residue" evidence="1">
    <location>
        <position position="1"/>
    </location>
</feature>
<proteinExistence type="predicted"/>
<organism evidence="1 2">
    <name type="scientific">Trifolium pratense</name>
    <name type="common">Red clover</name>
    <dbReference type="NCBI Taxonomy" id="57577"/>
    <lineage>
        <taxon>Eukaryota</taxon>
        <taxon>Viridiplantae</taxon>
        <taxon>Streptophyta</taxon>
        <taxon>Embryophyta</taxon>
        <taxon>Tracheophyta</taxon>
        <taxon>Spermatophyta</taxon>
        <taxon>Magnoliopsida</taxon>
        <taxon>eudicotyledons</taxon>
        <taxon>Gunneridae</taxon>
        <taxon>Pentapetalae</taxon>
        <taxon>rosids</taxon>
        <taxon>fabids</taxon>
        <taxon>Fabales</taxon>
        <taxon>Fabaceae</taxon>
        <taxon>Papilionoideae</taxon>
        <taxon>50 kb inversion clade</taxon>
        <taxon>NPAAA clade</taxon>
        <taxon>Hologalegina</taxon>
        <taxon>IRL clade</taxon>
        <taxon>Trifolieae</taxon>
        <taxon>Trifolium</taxon>
    </lineage>
</organism>
<comment type="caution">
    <text evidence="1">The sequence shown here is derived from an EMBL/GenBank/DDBJ whole genome shotgun (WGS) entry which is preliminary data.</text>
</comment>
<dbReference type="EMBL" id="ASHM01261928">
    <property type="protein sequence ID" value="PNX69971.1"/>
    <property type="molecule type" value="Genomic_DNA"/>
</dbReference>
<accession>A0A2K3KUK4</accession>